<protein>
    <submittedName>
        <fullName evidence="3">Uncharacterized protein</fullName>
    </submittedName>
</protein>
<evidence type="ECO:0000313" key="7">
    <source>
        <dbReference type="Proteomes" id="UP000190696"/>
    </source>
</evidence>
<dbReference type="EMBL" id="CP020743">
    <property type="protein sequence ID" value="ARJ22008.1"/>
    <property type="molecule type" value="Genomic_DNA"/>
</dbReference>
<dbReference type="Proteomes" id="UP000596196">
    <property type="component" value="Chromosome"/>
</dbReference>
<reference evidence="5 10" key="5">
    <citation type="submission" date="2020-12" db="EMBL/GenBank/DDBJ databases">
        <title>FDA dAtabase for Regulatory Grade micrObial Sequences (FDA-ARGOS): Supporting development and validation of Infectious Disease Dx tests.</title>
        <authorList>
            <person name="Nelson B."/>
            <person name="Plummer A."/>
            <person name="Tallon L."/>
            <person name="Sadzewicz L."/>
            <person name="Zhao X."/>
            <person name="Boylan J."/>
            <person name="Ott S."/>
            <person name="Bowen H."/>
            <person name="Vavikolanu K."/>
            <person name="Mehta A."/>
            <person name="Aluvathingal J."/>
            <person name="Nadendla S."/>
            <person name="Myers T."/>
            <person name="Yan Y."/>
            <person name="Sichtig H."/>
        </authorList>
    </citation>
    <scope>NUCLEOTIDE SEQUENCE [LARGE SCALE GENOMIC DNA]</scope>
    <source>
        <strain evidence="5 10">FDAARGOS_924</strain>
    </source>
</reference>
<dbReference type="InterPro" id="IPR054380">
    <property type="entry name" value="BA_2335-like"/>
</dbReference>
<keyword evidence="10" id="KW-1185">Reference proteome</keyword>
<evidence type="ECO:0000313" key="1">
    <source>
        <dbReference type="EMBL" id="ARJ22008.1"/>
    </source>
</evidence>
<evidence type="ECO:0000313" key="9">
    <source>
        <dbReference type="Proteomes" id="UP000236165"/>
    </source>
</evidence>
<organism evidence="3 7">
    <name type="scientific">Bacillus mycoides</name>
    <dbReference type="NCBI Taxonomy" id="1405"/>
    <lineage>
        <taxon>Bacteria</taxon>
        <taxon>Bacillati</taxon>
        <taxon>Bacillota</taxon>
        <taxon>Bacilli</taxon>
        <taxon>Bacillales</taxon>
        <taxon>Bacillaceae</taxon>
        <taxon>Bacillus</taxon>
        <taxon>Bacillus cereus group</taxon>
    </lineage>
</organism>
<accession>J8INI1</accession>
<dbReference type="Proteomes" id="UP000236165">
    <property type="component" value="Unassembled WGS sequence"/>
</dbReference>
<evidence type="ECO:0000313" key="5">
    <source>
        <dbReference type="EMBL" id="QQA18045.1"/>
    </source>
</evidence>
<dbReference type="EMBL" id="MKZQ01000080">
    <property type="protein sequence ID" value="PJN63161.1"/>
    <property type="molecule type" value="Genomic_DNA"/>
</dbReference>
<dbReference type="EMBL" id="CP065877">
    <property type="protein sequence ID" value="QQA18045.1"/>
    <property type="molecule type" value="Genomic_DNA"/>
</dbReference>
<accession>A0A084IZL3</accession>
<dbReference type="Proteomes" id="UP000190696">
    <property type="component" value="Unassembled WGS sequence"/>
</dbReference>
<evidence type="ECO:0000313" key="8">
    <source>
        <dbReference type="Proteomes" id="UP000192932"/>
    </source>
</evidence>
<proteinExistence type="predicted"/>
<reference evidence="3 7" key="3">
    <citation type="submission" date="2017-01" db="EMBL/GenBank/DDBJ databases">
        <title>Bacillus cereus isolates.</title>
        <authorList>
            <person name="Beno S.M."/>
        </authorList>
    </citation>
    <scope>NUCLEOTIDE SEQUENCE [LARGE SCALE GENOMIC DNA]</scope>
    <source>
        <strain evidence="3 7">FSL W7-1108</strain>
    </source>
</reference>
<dbReference type="Proteomes" id="UP000192932">
    <property type="component" value="Chromosome"/>
</dbReference>
<evidence type="ECO:0000313" key="2">
    <source>
        <dbReference type="EMBL" id="EJR40040.1"/>
    </source>
</evidence>
<dbReference type="EMBL" id="MUAI01000016">
    <property type="protein sequence ID" value="OOR05269.1"/>
    <property type="molecule type" value="Genomic_DNA"/>
</dbReference>
<evidence type="ECO:0000313" key="4">
    <source>
        <dbReference type="EMBL" id="PJN63161.1"/>
    </source>
</evidence>
<evidence type="ECO:0000313" key="6">
    <source>
        <dbReference type="Proteomes" id="UP000006976"/>
    </source>
</evidence>
<evidence type="ECO:0000313" key="10">
    <source>
        <dbReference type="Proteomes" id="UP000596196"/>
    </source>
</evidence>
<dbReference type="EMBL" id="AHEV01000019">
    <property type="protein sequence ID" value="EJR40040.1"/>
    <property type="molecule type" value="Genomic_DNA"/>
</dbReference>
<dbReference type="KEGG" id="bmyo:BG05_3723"/>
<dbReference type="Gene3D" id="2.60.40.3750">
    <property type="match status" value="1"/>
</dbReference>
<evidence type="ECO:0000313" key="3">
    <source>
        <dbReference type="EMBL" id="OOR05269.1"/>
    </source>
</evidence>
<reference evidence="1 8" key="4">
    <citation type="submission" date="2017-04" db="EMBL/GenBank/DDBJ databases">
        <title>The Characteristic of a Fine Plant Growth-Promoting Rhizobacteria Bacillus mycoides Gnyt1 and its Whole Genome Sequencing Analysis.</title>
        <authorList>
            <person name="Li J.H."/>
            <person name="Yao T."/>
        </authorList>
    </citation>
    <scope>NUCLEOTIDE SEQUENCE [LARGE SCALE GENOMIC DNA]</scope>
    <source>
        <strain evidence="1 8">Gnyt1</strain>
    </source>
</reference>
<gene>
    <name evidence="1" type="ORF">B7492_12500</name>
    <name evidence="4" type="ORF">BACWE_53550</name>
    <name evidence="3" type="ORF">BW900_18180</name>
    <name evidence="5" type="ORF">I6G81_11550</name>
    <name evidence="2" type="ORF">III_03156</name>
</gene>
<reference evidence="2 6" key="1">
    <citation type="submission" date="2012-04" db="EMBL/GenBank/DDBJ databases">
        <title>The Genome Sequence of Bacillus cereus VD078.</title>
        <authorList>
            <consortium name="The Broad Institute Genome Sequencing Platform"/>
            <consortium name="The Broad Institute Genome Sequencing Center for Infectious Disease"/>
            <person name="Feldgarden M."/>
            <person name="Van der Auwera G.A."/>
            <person name="Mahillon J."/>
            <person name="Duprez V."/>
            <person name="Timmery S."/>
            <person name="Mattelet C."/>
            <person name="Dierick K."/>
            <person name="Sun M."/>
            <person name="Yu Z."/>
            <person name="Zhu L."/>
            <person name="Hu X."/>
            <person name="Shank E.B."/>
            <person name="Swiecicka I."/>
            <person name="Hansen B.M."/>
            <person name="Andrup L."/>
            <person name="Young S.K."/>
            <person name="Zeng Q."/>
            <person name="Gargeya S."/>
            <person name="Fitzgerald M."/>
            <person name="Haas B."/>
            <person name="Abouelleil A."/>
            <person name="Alvarado L."/>
            <person name="Arachchi H.M."/>
            <person name="Berlin A."/>
            <person name="Chapman S.B."/>
            <person name="Goldberg J."/>
            <person name="Griggs A."/>
            <person name="Gujja S."/>
            <person name="Hansen M."/>
            <person name="Howarth C."/>
            <person name="Imamovic A."/>
            <person name="Larimer J."/>
            <person name="McCowen C."/>
            <person name="Montmayeur A."/>
            <person name="Murphy C."/>
            <person name="Neiman D."/>
            <person name="Pearson M."/>
            <person name="Priest M."/>
            <person name="Roberts A."/>
            <person name="Saif S."/>
            <person name="Shea T."/>
            <person name="Sisk P."/>
            <person name="Sykes S."/>
            <person name="Wortman J."/>
            <person name="Nusbaum C."/>
            <person name="Birren B."/>
        </authorList>
    </citation>
    <scope>NUCLEOTIDE SEQUENCE [LARGE SCALE GENOMIC DNA]</scope>
    <source>
        <strain evidence="2 6">VD078</strain>
    </source>
</reference>
<name>A0A084IZL3_BACMY</name>
<sequence>MKKIPIVFKVPPNSKLKVTFYGPCNEVITNVSLINQLLTPTCQTVSQYPDFKKYITEVRSLSNC</sequence>
<dbReference type="Proteomes" id="UP000006976">
    <property type="component" value="Unassembled WGS sequence"/>
</dbReference>
<reference evidence="4 9" key="2">
    <citation type="submission" date="2016-10" db="EMBL/GenBank/DDBJ databases">
        <title>Genome Sequence of Bacillus weihenstephanensis GM6LP.</title>
        <authorList>
            <person name="Poehlein A."/>
            <person name="Wemheuer F."/>
            <person name="Hollensteiner J."/>
            <person name="Wemheuer B."/>
        </authorList>
    </citation>
    <scope>NUCLEOTIDE SEQUENCE [LARGE SCALE GENOMIC DNA]</scope>
    <source>
        <strain evidence="4 9">GM6LP</strain>
    </source>
</reference>
<dbReference type="Pfam" id="PF22372">
    <property type="entry name" value="BA_2335-like"/>
    <property type="match status" value="1"/>
</dbReference>
<accession>A0A0B5SBK7</accession>
<dbReference type="RefSeq" id="WP_002085768.1">
    <property type="nucleotide sequence ID" value="NZ_CM000737.1"/>
</dbReference>
<dbReference type="AlphaFoldDB" id="A0A084IZL3"/>